<dbReference type="InterPro" id="IPR018480">
    <property type="entry name" value="PNAcMuramoyl-5peptid_Trfase_CS"/>
</dbReference>
<organism evidence="10 11">
    <name type="scientific">Candidatus Solincola sediminis</name>
    <dbReference type="NCBI Taxonomy" id="1797199"/>
    <lineage>
        <taxon>Bacteria</taxon>
        <taxon>Bacillati</taxon>
        <taxon>Actinomycetota</taxon>
        <taxon>Candidatus Geothermincolia</taxon>
        <taxon>Candidatus Geothermincolales</taxon>
        <taxon>Candidatus Geothermincolaceae</taxon>
        <taxon>Candidatus Solincola</taxon>
    </lineage>
</organism>
<gene>
    <name evidence="10" type="ORF">A2Y75_03670</name>
</gene>
<comment type="caution">
    <text evidence="10">The sequence shown here is derived from an EMBL/GenBank/DDBJ whole genome shotgun (WGS) entry which is preliminary data.</text>
</comment>
<reference evidence="10 11" key="1">
    <citation type="journal article" date="2016" name="Nat. Commun.">
        <title>Thousands of microbial genomes shed light on interconnected biogeochemical processes in an aquifer system.</title>
        <authorList>
            <person name="Anantharaman K."/>
            <person name="Brown C.T."/>
            <person name="Hug L.A."/>
            <person name="Sharon I."/>
            <person name="Castelle C.J."/>
            <person name="Probst A.J."/>
            <person name="Thomas B.C."/>
            <person name="Singh A."/>
            <person name="Wilkins M.J."/>
            <person name="Karaoz U."/>
            <person name="Brodie E.L."/>
            <person name="Williams K.H."/>
            <person name="Hubbard S.S."/>
            <person name="Banfield J.F."/>
        </authorList>
    </citation>
    <scope>NUCLEOTIDE SEQUENCE [LARGE SCALE GENOMIC DNA]</scope>
</reference>
<evidence type="ECO:0000256" key="6">
    <source>
        <dbReference type="ARBA" id="ARBA00023136"/>
    </source>
</evidence>
<comment type="cofactor">
    <cofactor evidence="7">
        <name>Mg(2+)</name>
        <dbReference type="ChEBI" id="CHEBI:18420"/>
    </cofactor>
</comment>
<feature type="transmembrane region" description="Helical" evidence="9">
    <location>
        <begin position="235"/>
        <end position="253"/>
    </location>
</feature>
<dbReference type="AlphaFoldDB" id="A0A1F2WHI7"/>
<evidence type="ECO:0000256" key="1">
    <source>
        <dbReference type="ARBA" id="ARBA00004651"/>
    </source>
</evidence>
<feature type="transmembrane region" description="Helical" evidence="9">
    <location>
        <begin position="151"/>
        <end position="171"/>
    </location>
</feature>
<keyword evidence="7" id="KW-0479">Metal-binding</keyword>
<keyword evidence="3" id="KW-0808">Transferase</keyword>
<keyword evidence="4 9" id="KW-0812">Transmembrane</keyword>
<keyword evidence="6 9" id="KW-0472">Membrane</keyword>
<dbReference type="GO" id="GO:0009103">
    <property type="term" value="P:lipopolysaccharide biosynthetic process"/>
    <property type="evidence" value="ECO:0007669"/>
    <property type="project" value="TreeGrafter"/>
</dbReference>
<dbReference type="Pfam" id="PF00953">
    <property type="entry name" value="Glycos_transf_4"/>
    <property type="match status" value="1"/>
</dbReference>
<dbReference type="GO" id="GO:0046872">
    <property type="term" value="F:metal ion binding"/>
    <property type="evidence" value="ECO:0007669"/>
    <property type="project" value="UniProtKB-KW"/>
</dbReference>
<feature type="transmembrane region" description="Helical" evidence="9">
    <location>
        <begin position="88"/>
        <end position="105"/>
    </location>
</feature>
<dbReference type="STRING" id="1797197.A2Y75_03670"/>
<feature type="transmembrane region" description="Helical" evidence="9">
    <location>
        <begin position="204"/>
        <end position="223"/>
    </location>
</feature>
<proteinExistence type="predicted"/>
<evidence type="ECO:0000313" key="11">
    <source>
        <dbReference type="Proteomes" id="UP000177876"/>
    </source>
</evidence>
<evidence type="ECO:0000256" key="7">
    <source>
        <dbReference type="PIRSR" id="PIRSR600715-1"/>
    </source>
</evidence>
<feature type="transmembrane region" description="Helical" evidence="9">
    <location>
        <begin position="46"/>
        <end position="68"/>
    </location>
</feature>
<feature type="transmembrane region" description="Helical" evidence="9">
    <location>
        <begin position="6"/>
        <end position="26"/>
    </location>
</feature>
<feature type="binding site" evidence="7">
    <location>
        <position position="234"/>
    </location>
    <ligand>
        <name>Mg(2+)</name>
        <dbReference type="ChEBI" id="CHEBI:18420"/>
    </ligand>
</feature>
<dbReference type="CDD" id="cd06853">
    <property type="entry name" value="GT_WecA_like"/>
    <property type="match status" value="1"/>
</dbReference>
<feature type="region of interest" description="Disordered" evidence="8">
    <location>
        <begin position="397"/>
        <end position="416"/>
    </location>
</feature>
<evidence type="ECO:0000313" key="10">
    <source>
        <dbReference type="EMBL" id="OFW56310.1"/>
    </source>
</evidence>
<dbReference type="EMBL" id="MELK01000047">
    <property type="protein sequence ID" value="OFW56310.1"/>
    <property type="molecule type" value="Genomic_DNA"/>
</dbReference>
<feature type="transmembrane region" description="Helical" evidence="9">
    <location>
        <begin position="259"/>
        <end position="280"/>
    </location>
</feature>
<evidence type="ECO:0000256" key="2">
    <source>
        <dbReference type="ARBA" id="ARBA00022475"/>
    </source>
</evidence>
<feature type="binding site" evidence="7">
    <location>
        <position position="170"/>
    </location>
    <ligand>
        <name>Mg(2+)</name>
        <dbReference type="ChEBI" id="CHEBI:18420"/>
    </ligand>
</feature>
<evidence type="ECO:0000256" key="5">
    <source>
        <dbReference type="ARBA" id="ARBA00022989"/>
    </source>
</evidence>
<feature type="transmembrane region" description="Helical" evidence="9">
    <location>
        <begin position="313"/>
        <end position="332"/>
    </location>
</feature>
<keyword evidence="2" id="KW-1003">Cell membrane</keyword>
<dbReference type="PANTHER" id="PTHR22926">
    <property type="entry name" value="PHOSPHO-N-ACETYLMURAMOYL-PENTAPEPTIDE-TRANSFERASE"/>
    <property type="match status" value="1"/>
</dbReference>
<dbReference type="InterPro" id="IPR000715">
    <property type="entry name" value="Glycosyl_transferase_4"/>
</dbReference>
<dbReference type="GO" id="GO:0071555">
    <property type="term" value="P:cell wall organization"/>
    <property type="evidence" value="ECO:0007669"/>
    <property type="project" value="TreeGrafter"/>
</dbReference>
<dbReference type="Proteomes" id="UP000177876">
    <property type="component" value="Unassembled WGS sequence"/>
</dbReference>
<dbReference type="GO" id="GO:0005886">
    <property type="term" value="C:plasma membrane"/>
    <property type="evidence" value="ECO:0007669"/>
    <property type="project" value="UniProtKB-SubCell"/>
</dbReference>
<evidence type="ECO:0008006" key="12">
    <source>
        <dbReference type="Google" id="ProtNLM"/>
    </source>
</evidence>
<evidence type="ECO:0000256" key="3">
    <source>
        <dbReference type="ARBA" id="ARBA00022679"/>
    </source>
</evidence>
<feature type="transmembrane region" description="Helical" evidence="9">
    <location>
        <begin position="338"/>
        <end position="358"/>
    </location>
</feature>
<evidence type="ECO:0000256" key="4">
    <source>
        <dbReference type="ARBA" id="ARBA00022692"/>
    </source>
</evidence>
<keyword evidence="5 9" id="KW-1133">Transmembrane helix</keyword>
<evidence type="ECO:0000256" key="9">
    <source>
        <dbReference type="SAM" id="Phobius"/>
    </source>
</evidence>
<dbReference type="GO" id="GO:0016780">
    <property type="term" value="F:phosphotransferase activity, for other substituted phosphate groups"/>
    <property type="evidence" value="ECO:0007669"/>
    <property type="project" value="InterPro"/>
</dbReference>
<accession>A0A1F2WHI7</accession>
<name>A0A1F2WHI7_9ACTN</name>
<comment type="subcellular location">
    <subcellularLocation>
        <location evidence="1">Cell membrane</location>
        <topology evidence="1">Multi-pass membrane protein</topology>
    </subcellularLocation>
</comment>
<feature type="transmembrane region" description="Helical" evidence="9">
    <location>
        <begin position="178"/>
        <end position="198"/>
    </location>
</feature>
<dbReference type="PROSITE" id="PS01348">
    <property type="entry name" value="MRAY_2"/>
    <property type="match status" value="1"/>
</dbReference>
<sequence length="416" mass="44659">MWVYGLAFGVSLVLVLVITPLTRRLATWLGAIDMPHDRKVHENPTATLGGLAIFIAVLISLLACKVLFSLLPISSIPEGVASAMSSPQLLGIILAATFIALLGAIDDMRHLSPWMKITGQVMAALMLVSFGVEITTLALPRGNVLDLSASPLLSILLTIIWMVAFTNIINLIDGLDGLAAGIVLISSIAFFFYGSRIGADSNTLQAMVISAAVGGACLGFLKYNFNPASIFMGDSGSMFLGFILGAISIQGILKRTAVATMFTPIIILAVPILDTGLAIFRRARSGKPFHYADKEHIHHRLLYLGHSHRQTVLIIYLWTGLLTAIALAMEFVASKKVVLILLGAGTLVFFATTLPRIIMGGRMIEEEENQLDALESAEAPGSIPIIQGEMKLEELVKRAASPKTEQDREQSGNQIG</sequence>
<keyword evidence="7" id="KW-0460">Magnesium</keyword>
<feature type="transmembrane region" description="Helical" evidence="9">
    <location>
        <begin position="117"/>
        <end position="139"/>
    </location>
</feature>
<evidence type="ECO:0000256" key="8">
    <source>
        <dbReference type="SAM" id="MobiDB-lite"/>
    </source>
</evidence>
<protein>
    <recommendedName>
        <fullName evidence="12">Undecaprenyl/decaprenyl-phosphate alpha-N-acetylglucosaminyl 1-phosphate transferase</fullName>
    </recommendedName>
</protein>
<dbReference type="GO" id="GO:0044038">
    <property type="term" value="P:cell wall macromolecule biosynthetic process"/>
    <property type="evidence" value="ECO:0007669"/>
    <property type="project" value="TreeGrafter"/>
</dbReference>
<dbReference type="PANTHER" id="PTHR22926:SF3">
    <property type="entry name" value="UNDECAPRENYL-PHOSPHATE ALPHA-N-ACETYLGLUCOSAMINYL 1-PHOSPHATE TRANSFERASE"/>
    <property type="match status" value="1"/>
</dbReference>